<evidence type="ECO:0000313" key="4">
    <source>
        <dbReference type="EMBL" id="CAB4188837.1"/>
    </source>
</evidence>
<dbReference type="InterPro" id="IPR052514">
    <property type="entry name" value="SAM-dependent_MTase"/>
</dbReference>
<evidence type="ECO:0000313" key="2">
    <source>
        <dbReference type="EMBL" id="CAB4174112.1"/>
    </source>
</evidence>
<gene>
    <name evidence="3" type="ORF">UFOVP1035_17</name>
    <name evidence="4" type="ORF">UFOVP1181_123</name>
    <name evidence="2" type="ORF">UFOVP965_21</name>
</gene>
<sequence length="223" mass="25016">MLLFDIGANRGDAVVAGLNKGFTKIIAIEAAPRIYKQLVSNFIYNPAVVPLKFAVSEKDEEQIEFYEAEEDGLSSMNKAWLTAEDMPYAGKPYRTVTATTITIDTLVKLYGTPDLMKIDVEGAEWSVFRGMSKNHGKLAFEWTDITVKEHESQLAYLASIGYTEYAPQFIVNHLEEPTEWFSLAYFGNDLGGWVDSHKADWEAGGWKVANLRPTADVGMCWVR</sequence>
<dbReference type="InterPro" id="IPR006342">
    <property type="entry name" value="FkbM_mtfrase"/>
</dbReference>
<dbReference type="EMBL" id="LR796920">
    <property type="protein sequence ID" value="CAB4174112.1"/>
    <property type="molecule type" value="Genomic_DNA"/>
</dbReference>
<dbReference type="Gene3D" id="3.40.50.150">
    <property type="entry name" value="Vaccinia Virus protein VP39"/>
    <property type="match status" value="1"/>
</dbReference>
<keyword evidence="2" id="KW-0489">Methyltransferase</keyword>
<proteinExistence type="predicted"/>
<accession>A0A6J5PSI2</accession>
<dbReference type="Pfam" id="PF05050">
    <property type="entry name" value="Methyltransf_21"/>
    <property type="match status" value="1"/>
</dbReference>
<dbReference type="EMBL" id="LR796984">
    <property type="protein sequence ID" value="CAB4179721.1"/>
    <property type="molecule type" value="Genomic_DNA"/>
</dbReference>
<dbReference type="PANTHER" id="PTHR34203">
    <property type="entry name" value="METHYLTRANSFERASE, FKBM FAMILY PROTEIN"/>
    <property type="match status" value="1"/>
</dbReference>
<dbReference type="GO" id="GO:0032259">
    <property type="term" value="P:methylation"/>
    <property type="evidence" value="ECO:0007669"/>
    <property type="project" value="UniProtKB-KW"/>
</dbReference>
<dbReference type="PANTHER" id="PTHR34203:SF15">
    <property type="entry name" value="SLL1173 PROTEIN"/>
    <property type="match status" value="1"/>
</dbReference>
<evidence type="ECO:0000313" key="3">
    <source>
        <dbReference type="EMBL" id="CAB4179721.1"/>
    </source>
</evidence>
<dbReference type="NCBIfam" id="TIGR01444">
    <property type="entry name" value="fkbM_fam"/>
    <property type="match status" value="1"/>
</dbReference>
<name>A0A6J5PSI2_9CAUD</name>
<evidence type="ECO:0000259" key="1">
    <source>
        <dbReference type="Pfam" id="PF05050"/>
    </source>
</evidence>
<dbReference type="GO" id="GO:0008168">
    <property type="term" value="F:methyltransferase activity"/>
    <property type="evidence" value="ECO:0007669"/>
    <property type="project" value="UniProtKB-KW"/>
</dbReference>
<feature type="domain" description="Methyltransferase FkbM" evidence="1">
    <location>
        <begin position="5"/>
        <end position="134"/>
    </location>
</feature>
<dbReference type="InterPro" id="IPR029063">
    <property type="entry name" value="SAM-dependent_MTases_sf"/>
</dbReference>
<dbReference type="SUPFAM" id="SSF53335">
    <property type="entry name" value="S-adenosyl-L-methionine-dependent methyltransferases"/>
    <property type="match status" value="1"/>
</dbReference>
<organism evidence="2">
    <name type="scientific">uncultured Caudovirales phage</name>
    <dbReference type="NCBI Taxonomy" id="2100421"/>
    <lineage>
        <taxon>Viruses</taxon>
        <taxon>Duplodnaviria</taxon>
        <taxon>Heunggongvirae</taxon>
        <taxon>Uroviricota</taxon>
        <taxon>Caudoviricetes</taxon>
        <taxon>Peduoviridae</taxon>
        <taxon>Maltschvirus</taxon>
        <taxon>Maltschvirus maltsch</taxon>
    </lineage>
</organism>
<reference evidence="2" key="1">
    <citation type="submission" date="2020-05" db="EMBL/GenBank/DDBJ databases">
        <authorList>
            <person name="Chiriac C."/>
            <person name="Salcher M."/>
            <person name="Ghai R."/>
            <person name="Kavagutti S V."/>
        </authorList>
    </citation>
    <scope>NUCLEOTIDE SEQUENCE</scope>
</reference>
<keyword evidence="2" id="KW-0808">Transferase</keyword>
<protein>
    <submittedName>
        <fullName evidence="2">FkbM_fam, methyltransferase, FkbM family</fullName>
    </submittedName>
</protein>
<dbReference type="EMBL" id="LR797127">
    <property type="protein sequence ID" value="CAB4188837.1"/>
    <property type="molecule type" value="Genomic_DNA"/>
</dbReference>